<dbReference type="PANTHER" id="PTHR43752:SF2">
    <property type="entry name" value="BNR_ASP-BOX REPEAT FAMILY PROTEIN"/>
    <property type="match status" value="1"/>
</dbReference>
<keyword evidence="2" id="KW-0732">Signal</keyword>
<sequence length="389" mass="43112">MGASGRWLVALLAAAALAGVARGARADKNLIGWQGESHTVDPGTTPDDKGHEQQGTDLHESIVQRKFVMPDRRKRPKPSHHASTIVELEGGALLSAWFAGKFEGKDDVGIFVSKLEGYENNWTTPVEVVKPLNKIPTWNPVLFRTSEGEVLLFYKTGRNPQVWKGWVKRSDDGGETWGEPESLGEGIVGPAKNKPIELAGGVILAPSSRERRNRVWHCVMEESDDGGRTWRARDPIEFNGRIIQPSVWVDDAGRVRMVARSRSTYAVKAISDANGRTFSKPELTSLPCPNSGLDAVKLRDGRVVLIYNHSFKKGGFAGRQVISMAISHDDGDTWHEVCTLEESKRNVEFSYPSVIQSSDSRVHVTYTWKRHNIRHLILDPAKLPTEPAA</sequence>
<dbReference type="CDD" id="cd15482">
    <property type="entry name" value="Sialidase_non-viral"/>
    <property type="match status" value="1"/>
</dbReference>
<feature type="domain" description="Sialidase" evidence="3">
    <location>
        <begin position="91"/>
        <end position="364"/>
    </location>
</feature>
<dbReference type="Pfam" id="PF13088">
    <property type="entry name" value="BNR_2"/>
    <property type="match status" value="1"/>
</dbReference>
<dbReference type="AlphaFoldDB" id="A0AAX4P4K6"/>
<dbReference type="Gene3D" id="2.120.10.10">
    <property type="match status" value="1"/>
</dbReference>
<name>A0AAX4P4K6_9CHLO</name>
<feature type="compositionally biased region" description="Basic and acidic residues" evidence="1">
    <location>
        <begin position="46"/>
        <end position="55"/>
    </location>
</feature>
<dbReference type="Proteomes" id="UP001472866">
    <property type="component" value="Chromosome 03"/>
</dbReference>
<feature type="signal peptide" evidence="2">
    <location>
        <begin position="1"/>
        <end position="23"/>
    </location>
</feature>
<accession>A0AAX4P4K6</accession>
<dbReference type="PANTHER" id="PTHR43752">
    <property type="entry name" value="BNR/ASP-BOX REPEAT FAMILY PROTEIN"/>
    <property type="match status" value="1"/>
</dbReference>
<proteinExistence type="predicted"/>
<protein>
    <submittedName>
        <fullName evidence="4">Sialidase</fullName>
    </submittedName>
</protein>
<organism evidence="4 5">
    <name type="scientific">Chloropicon roscoffensis</name>
    <dbReference type="NCBI Taxonomy" id="1461544"/>
    <lineage>
        <taxon>Eukaryota</taxon>
        <taxon>Viridiplantae</taxon>
        <taxon>Chlorophyta</taxon>
        <taxon>Chloropicophyceae</taxon>
        <taxon>Chloropicales</taxon>
        <taxon>Chloropicaceae</taxon>
        <taxon>Chloropicon</taxon>
    </lineage>
</organism>
<keyword evidence="5" id="KW-1185">Reference proteome</keyword>
<dbReference type="InterPro" id="IPR036278">
    <property type="entry name" value="Sialidase_sf"/>
</dbReference>
<reference evidence="4 5" key="1">
    <citation type="submission" date="2024-03" db="EMBL/GenBank/DDBJ databases">
        <title>Complete genome sequence of the green alga Chloropicon roscoffensis RCC1871.</title>
        <authorList>
            <person name="Lemieux C."/>
            <person name="Pombert J.-F."/>
            <person name="Otis C."/>
            <person name="Turmel M."/>
        </authorList>
    </citation>
    <scope>NUCLEOTIDE SEQUENCE [LARGE SCALE GENOMIC DNA]</scope>
    <source>
        <strain evidence="4 5">RCC1871</strain>
    </source>
</reference>
<evidence type="ECO:0000313" key="4">
    <source>
        <dbReference type="EMBL" id="WZN60975.1"/>
    </source>
</evidence>
<dbReference type="SUPFAM" id="SSF50939">
    <property type="entry name" value="Sialidases"/>
    <property type="match status" value="1"/>
</dbReference>
<dbReference type="EMBL" id="CP151503">
    <property type="protein sequence ID" value="WZN60975.1"/>
    <property type="molecule type" value="Genomic_DNA"/>
</dbReference>
<feature type="region of interest" description="Disordered" evidence="1">
    <location>
        <begin position="33"/>
        <end position="55"/>
    </location>
</feature>
<evidence type="ECO:0000256" key="1">
    <source>
        <dbReference type="SAM" id="MobiDB-lite"/>
    </source>
</evidence>
<evidence type="ECO:0000313" key="5">
    <source>
        <dbReference type="Proteomes" id="UP001472866"/>
    </source>
</evidence>
<evidence type="ECO:0000256" key="2">
    <source>
        <dbReference type="SAM" id="SignalP"/>
    </source>
</evidence>
<feature type="chain" id="PRO_5043724560" evidence="2">
    <location>
        <begin position="24"/>
        <end position="389"/>
    </location>
</feature>
<dbReference type="InterPro" id="IPR011040">
    <property type="entry name" value="Sialidase"/>
</dbReference>
<evidence type="ECO:0000259" key="3">
    <source>
        <dbReference type="Pfam" id="PF13088"/>
    </source>
</evidence>
<gene>
    <name evidence="4" type="ORF">HKI87_03g25090</name>
</gene>